<feature type="compositionally biased region" description="Polar residues" evidence="1">
    <location>
        <begin position="246"/>
        <end position="255"/>
    </location>
</feature>
<evidence type="ECO:0000313" key="3">
    <source>
        <dbReference type="Proteomes" id="UP000444721"/>
    </source>
</evidence>
<evidence type="ECO:0000256" key="1">
    <source>
        <dbReference type="SAM" id="MobiDB-lite"/>
    </source>
</evidence>
<feature type="region of interest" description="Disordered" evidence="1">
    <location>
        <begin position="46"/>
        <end position="105"/>
    </location>
</feature>
<feature type="compositionally biased region" description="Polar residues" evidence="1">
    <location>
        <begin position="320"/>
        <end position="330"/>
    </location>
</feature>
<proteinExistence type="predicted"/>
<dbReference type="RefSeq" id="XP_044556692.1">
    <property type="nucleotide sequence ID" value="XM_044713656.1"/>
</dbReference>
<comment type="caution">
    <text evidence="2">The sequence shown here is derived from an EMBL/GenBank/DDBJ whole genome shotgun (WGS) entry which is preliminary data.</text>
</comment>
<feature type="compositionally biased region" description="Polar residues" evidence="1">
    <location>
        <begin position="217"/>
        <end position="239"/>
    </location>
</feature>
<sequence>MKPQQYQAPPPPNIPHNTTLYYGNQSALSVPSSQHVATIVIEPKSSSLVQRTSPNSSSSFLSSSLSSPAQLARTSTPTLPDSSRNNTTSAFNVFRPIHPTPPQLQQKGLMRAELIEETMEDLLREGYSRFKSIEEFNINMLLTNLSSTSMDVQQQPLSTFTNMAETLNKPSPASSSSGVPWLHPTQPMVSTPIQNASPDTNSFTQLLLGNNIPNSCTLLNKPPSRTQLVQPTAPPSNSVAKDAESTTKPVTSSSHPPQKTKPKAAKTKEKKKRPTKSAKENPESQEQTAPPKEKKRKSSQFSSSLINFQATKAKKDVQFHNYNPPNINTE</sequence>
<dbReference type="GeneID" id="68116888"/>
<dbReference type="AlphaFoldDB" id="A0A6A5B061"/>
<gene>
    <name evidence="2" type="ORF">FDP41_009673</name>
</gene>
<feature type="compositionally biased region" description="Polar residues" evidence="1">
    <location>
        <begin position="299"/>
        <end position="310"/>
    </location>
</feature>
<dbReference type="Proteomes" id="UP000444721">
    <property type="component" value="Unassembled WGS sequence"/>
</dbReference>
<reference evidence="2 3" key="1">
    <citation type="journal article" date="2019" name="Sci. Rep.">
        <title>Nanopore sequencing improves the draft genome of the human pathogenic amoeba Naegleria fowleri.</title>
        <authorList>
            <person name="Liechti N."/>
            <person name="Schurch N."/>
            <person name="Bruggmann R."/>
            <person name="Wittwer M."/>
        </authorList>
    </citation>
    <scope>NUCLEOTIDE SEQUENCE [LARGE SCALE GENOMIC DNA]</scope>
    <source>
        <strain evidence="2 3">ATCC 30894</strain>
    </source>
</reference>
<dbReference type="VEuPathDB" id="AmoebaDB:NF0099750"/>
<feature type="compositionally biased region" description="Low complexity" evidence="1">
    <location>
        <begin position="53"/>
        <end position="68"/>
    </location>
</feature>
<feature type="compositionally biased region" description="Basic residues" evidence="1">
    <location>
        <begin position="258"/>
        <end position="276"/>
    </location>
</feature>
<dbReference type="VEuPathDB" id="AmoebaDB:NfTy_087280"/>
<name>A0A6A5B061_NAEFO</name>
<organism evidence="2 3">
    <name type="scientific">Naegleria fowleri</name>
    <name type="common">Brain eating amoeba</name>
    <dbReference type="NCBI Taxonomy" id="5763"/>
    <lineage>
        <taxon>Eukaryota</taxon>
        <taxon>Discoba</taxon>
        <taxon>Heterolobosea</taxon>
        <taxon>Tetramitia</taxon>
        <taxon>Eutetramitia</taxon>
        <taxon>Vahlkampfiidae</taxon>
        <taxon>Naegleria</taxon>
    </lineage>
</organism>
<dbReference type="VEuPathDB" id="AmoebaDB:FDP41_009673"/>
<dbReference type="EMBL" id="VFQX01000072">
    <property type="protein sequence ID" value="KAF0971977.1"/>
    <property type="molecule type" value="Genomic_DNA"/>
</dbReference>
<feature type="region of interest" description="Disordered" evidence="1">
    <location>
        <begin position="217"/>
        <end position="330"/>
    </location>
</feature>
<dbReference type="OrthoDB" id="10494351at2759"/>
<keyword evidence="3" id="KW-1185">Reference proteome</keyword>
<evidence type="ECO:0000313" key="2">
    <source>
        <dbReference type="EMBL" id="KAF0971977.1"/>
    </source>
</evidence>
<accession>A0A6A5B061</accession>
<feature type="compositionally biased region" description="Polar residues" evidence="1">
    <location>
        <begin position="72"/>
        <end position="91"/>
    </location>
</feature>
<protein>
    <submittedName>
        <fullName evidence="2">Uncharacterized protein</fullName>
    </submittedName>
</protein>